<dbReference type="InterPro" id="IPR036047">
    <property type="entry name" value="F-box-like_dom_sf"/>
</dbReference>
<dbReference type="InterPro" id="IPR051251">
    <property type="entry name" value="STK_FNIP-Repeat"/>
</dbReference>
<dbReference type="PANTHER" id="PTHR32134:SF92">
    <property type="entry name" value="FNIP REPEAT-CONTAINING PROTEIN"/>
    <property type="match status" value="1"/>
</dbReference>
<keyword evidence="1" id="KW-0677">Repeat</keyword>
<evidence type="ECO:0000313" key="2">
    <source>
        <dbReference type="EMBL" id="AVG47465.1"/>
    </source>
</evidence>
<evidence type="ECO:0000256" key="1">
    <source>
        <dbReference type="ARBA" id="ARBA00022737"/>
    </source>
</evidence>
<dbReference type="InterPro" id="IPR008615">
    <property type="entry name" value="FNIP"/>
</dbReference>
<dbReference type="Proteomes" id="UP000279644">
    <property type="component" value="Segment"/>
</dbReference>
<accession>A0A2L2DMR5</accession>
<protein>
    <submittedName>
        <fullName evidence="2">F-box and FNIP repeat-containing</fullName>
    </submittedName>
</protein>
<dbReference type="EMBL" id="MG602508">
    <property type="protein sequence ID" value="AVG47465.1"/>
    <property type="molecule type" value="Genomic_DNA"/>
</dbReference>
<name>A0A2L2DMR5_MIMIV</name>
<dbReference type="SUPFAM" id="SSF81383">
    <property type="entry name" value="F-box domain"/>
    <property type="match status" value="1"/>
</dbReference>
<organism evidence="2">
    <name type="scientific">Acanthamoeba polyphaga mimivirus</name>
    <name type="common">APMV</name>
    <dbReference type="NCBI Taxonomy" id="212035"/>
    <lineage>
        <taxon>Viruses</taxon>
        <taxon>Varidnaviria</taxon>
        <taxon>Bamfordvirae</taxon>
        <taxon>Nucleocytoviricota</taxon>
        <taxon>Megaviricetes</taxon>
        <taxon>Imitervirales</taxon>
        <taxon>Mimiviridae</taxon>
        <taxon>Megamimivirinae</taxon>
        <taxon>Mimivirus</taxon>
        <taxon>Mimivirus bradfordmassiliense</taxon>
    </lineage>
</organism>
<dbReference type="Pfam" id="PF05725">
    <property type="entry name" value="FNIP"/>
    <property type="match status" value="2"/>
</dbReference>
<reference evidence="2" key="1">
    <citation type="journal article" date="2017" name="Front. Microbiol.">
        <title>Genome Characterization of the First Mimiviruses of Lineage C Isolated in Brazil.</title>
        <authorList>
            <person name="Assis F.L."/>
            <person name="Franco-Luiz A.P.M."/>
            <person name="Dos Santos R.N."/>
            <person name="Campos F.S."/>
            <person name="Dornas F.P."/>
            <person name="Borato P.V.M."/>
            <person name="Franco A.C."/>
            <person name="Abrahao J.S."/>
            <person name="Colson P."/>
            <person name="Scola B."/>
        </authorList>
    </citation>
    <scope>NUCLEOTIDE SEQUENCE [LARGE SCALE GENOMIC DNA]</scope>
</reference>
<proteinExistence type="predicted"/>
<organismHost>
    <name type="scientific">Acanthamoeba polyphaga</name>
    <name type="common">Amoeba</name>
    <dbReference type="NCBI Taxonomy" id="5757"/>
</organismHost>
<sequence length="207" mass="24597">MSMIDILNIDIIVCILDYLKDYDKMNFMMTCKEYYAIKNYINYINIYEYNNVKLLPFRNKFKRLIYRGKIPNNNIPIIKNEYLVKNLNKPIPDGLTHLKFEQSFNQDVKNCIPSSVIHLVFGWNFNQDIKYCIPYSVTHLTFGHSFNQNIKDCIPNSVSHLTFGRNFNQNIQDCVPYSVTHLTFNREYDKNIKSWIPSTITHLLFLN</sequence>
<dbReference type="PANTHER" id="PTHR32134">
    <property type="entry name" value="FNIP REPEAT-CONTAINING PROTEIN"/>
    <property type="match status" value="1"/>
</dbReference>